<reference evidence="2 3" key="1">
    <citation type="journal article" date="2024" name="G3 (Bethesda)">
        <title>Genome assembly of Hibiscus sabdariffa L. provides insights into metabolisms of medicinal natural products.</title>
        <authorList>
            <person name="Kim T."/>
        </authorList>
    </citation>
    <scope>NUCLEOTIDE SEQUENCE [LARGE SCALE GENOMIC DNA]</scope>
    <source>
        <strain evidence="2">TK-2024</strain>
        <tissue evidence="2">Old leaves</tissue>
    </source>
</reference>
<proteinExistence type="predicted"/>
<protein>
    <recommendedName>
        <fullName evidence="4">Pentatricopeptide repeat-containing protein</fullName>
    </recommendedName>
</protein>
<evidence type="ECO:0000256" key="1">
    <source>
        <dbReference type="ARBA" id="ARBA00022737"/>
    </source>
</evidence>
<keyword evidence="1" id="KW-0677">Repeat</keyword>
<dbReference type="EMBL" id="JBBPBN010000002">
    <property type="protein sequence ID" value="KAK9045206.1"/>
    <property type="molecule type" value="Genomic_DNA"/>
</dbReference>
<dbReference type="InterPro" id="IPR046960">
    <property type="entry name" value="PPR_At4g14850-like_plant"/>
</dbReference>
<dbReference type="InterPro" id="IPR002885">
    <property type="entry name" value="PPR_rpt"/>
</dbReference>
<dbReference type="PANTHER" id="PTHR47926">
    <property type="entry name" value="PENTATRICOPEPTIDE REPEAT-CONTAINING PROTEIN"/>
    <property type="match status" value="1"/>
</dbReference>
<dbReference type="Gene3D" id="1.25.40.10">
    <property type="entry name" value="Tetratricopeptide repeat domain"/>
    <property type="match status" value="1"/>
</dbReference>
<evidence type="ECO:0000313" key="3">
    <source>
        <dbReference type="Proteomes" id="UP001396334"/>
    </source>
</evidence>
<organism evidence="2 3">
    <name type="scientific">Hibiscus sabdariffa</name>
    <name type="common">roselle</name>
    <dbReference type="NCBI Taxonomy" id="183260"/>
    <lineage>
        <taxon>Eukaryota</taxon>
        <taxon>Viridiplantae</taxon>
        <taxon>Streptophyta</taxon>
        <taxon>Embryophyta</taxon>
        <taxon>Tracheophyta</taxon>
        <taxon>Spermatophyta</taxon>
        <taxon>Magnoliopsida</taxon>
        <taxon>eudicotyledons</taxon>
        <taxon>Gunneridae</taxon>
        <taxon>Pentapetalae</taxon>
        <taxon>rosids</taxon>
        <taxon>malvids</taxon>
        <taxon>Malvales</taxon>
        <taxon>Malvaceae</taxon>
        <taxon>Malvoideae</taxon>
        <taxon>Hibiscus</taxon>
    </lineage>
</organism>
<dbReference type="Proteomes" id="UP001396334">
    <property type="component" value="Unassembled WGS sequence"/>
</dbReference>
<keyword evidence="3" id="KW-1185">Reference proteome</keyword>
<comment type="caution">
    <text evidence="2">The sequence shown here is derived from an EMBL/GenBank/DDBJ whole genome shotgun (WGS) entry which is preliminary data.</text>
</comment>
<evidence type="ECO:0008006" key="4">
    <source>
        <dbReference type="Google" id="ProtNLM"/>
    </source>
</evidence>
<name>A0ABR2U655_9ROSI</name>
<evidence type="ECO:0000313" key="2">
    <source>
        <dbReference type="EMBL" id="KAK9045206.1"/>
    </source>
</evidence>
<accession>A0ABR2U655</accession>
<gene>
    <name evidence="2" type="ORF">V6N11_059095</name>
</gene>
<dbReference type="NCBIfam" id="TIGR00756">
    <property type="entry name" value="PPR"/>
    <property type="match status" value="1"/>
</dbReference>
<sequence>MQSSRHLKQLQSFIITQGQSQTQFYIFKLVRFCTLKPTMIPLLFFTVTCNFIYPHVLKSAPEVLESIGTKLVHTQILKSGFGHYHVVQTTLVDSYSRTGSCIEIARDLFDEMSERNLVSWTAMVSGYMRAKPCVGPCHYPAYKSGSTNKYQRLRRKLRPDPRFSRRTKDLVLERSRRRHCDRV</sequence>
<dbReference type="InterPro" id="IPR011990">
    <property type="entry name" value="TPR-like_helical_dom_sf"/>
</dbReference>
<dbReference type="PANTHER" id="PTHR47926:SF453">
    <property type="entry name" value="PENTATRICOPEPTIDE REPEAT (PPR) SUPERFAMILY PROTEIN"/>
    <property type="match status" value="1"/>
</dbReference>